<name>A0AAE0GCL7_9CHLO</name>
<reference evidence="2 3" key="1">
    <citation type="journal article" date="2015" name="Genome Biol. Evol.">
        <title>Comparative Genomics of a Bacterivorous Green Alga Reveals Evolutionary Causalities and Consequences of Phago-Mixotrophic Mode of Nutrition.</title>
        <authorList>
            <person name="Burns J.A."/>
            <person name="Paasch A."/>
            <person name="Narechania A."/>
            <person name="Kim E."/>
        </authorList>
    </citation>
    <scope>NUCLEOTIDE SEQUENCE [LARGE SCALE GENOMIC DNA]</scope>
    <source>
        <strain evidence="2 3">PLY_AMNH</strain>
    </source>
</reference>
<proteinExistence type="predicted"/>
<accession>A0AAE0GCL7</accession>
<dbReference type="Proteomes" id="UP001190700">
    <property type="component" value="Unassembled WGS sequence"/>
</dbReference>
<organism evidence="2 3">
    <name type="scientific">Cymbomonas tetramitiformis</name>
    <dbReference type="NCBI Taxonomy" id="36881"/>
    <lineage>
        <taxon>Eukaryota</taxon>
        <taxon>Viridiplantae</taxon>
        <taxon>Chlorophyta</taxon>
        <taxon>Pyramimonadophyceae</taxon>
        <taxon>Pyramimonadales</taxon>
        <taxon>Pyramimonadaceae</taxon>
        <taxon>Cymbomonas</taxon>
    </lineage>
</organism>
<evidence type="ECO:0000313" key="3">
    <source>
        <dbReference type="Proteomes" id="UP001190700"/>
    </source>
</evidence>
<dbReference type="AlphaFoldDB" id="A0AAE0GCL7"/>
<sequence>MTSNPTVSTHPAPLDVSWEDLREIVVVHDKLKDSAETWCIKVVQEFVREEKDPYVLYELAKLRIGTRAVVAAVKAASLKTKALEDGESSSVALPQISRPRQQANSVKQQRSKEVTPPRREMSTAKIGWDSTHFEQLTDIQGPKVGISSEASRGSVEESCSSKVRDPYCKYLALQQQQMKKEPMTEQMQASLHSLAVQADRIDGCSKLNKVTATNTEIMEKRVHFEGSDTHATANGDYGVFP</sequence>
<protein>
    <submittedName>
        <fullName evidence="2">Uncharacterized protein</fullName>
    </submittedName>
</protein>
<feature type="region of interest" description="Disordered" evidence="1">
    <location>
        <begin position="88"/>
        <end position="122"/>
    </location>
</feature>
<gene>
    <name evidence="2" type="ORF">CYMTET_16265</name>
</gene>
<keyword evidence="3" id="KW-1185">Reference proteome</keyword>
<comment type="caution">
    <text evidence="2">The sequence shown here is derived from an EMBL/GenBank/DDBJ whole genome shotgun (WGS) entry which is preliminary data.</text>
</comment>
<evidence type="ECO:0000313" key="2">
    <source>
        <dbReference type="EMBL" id="KAK3275617.1"/>
    </source>
</evidence>
<feature type="compositionally biased region" description="Polar residues" evidence="1">
    <location>
        <begin position="88"/>
        <end position="108"/>
    </location>
</feature>
<dbReference type="EMBL" id="LGRX02007115">
    <property type="protein sequence ID" value="KAK3275617.1"/>
    <property type="molecule type" value="Genomic_DNA"/>
</dbReference>
<feature type="compositionally biased region" description="Basic and acidic residues" evidence="1">
    <location>
        <begin position="110"/>
        <end position="122"/>
    </location>
</feature>
<evidence type="ECO:0000256" key="1">
    <source>
        <dbReference type="SAM" id="MobiDB-lite"/>
    </source>
</evidence>